<protein>
    <submittedName>
        <fullName evidence="2">DUF928 domain-containing protein</fullName>
    </submittedName>
</protein>
<gene>
    <name evidence="2" type="ORF">HC246_18670</name>
</gene>
<proteinExistence type="predicted"/>
<evidence type="ECO:0000256" key="1">
    <source>
        <dbReference type="SAM" id="MobiDB-lite"/>
    </source>
</evidence>
<accession>A0ABX1LUZ2</accession>
<sequence>MKLKALIPSSSPFTVANKRRSRTYLGRALLILTCSLASIGTGELIPLAAIAQPLLLAQSNNKGYGLGLPKSASTGGGTRLVNRDSLETDENAPNTQPRRGVIPSIRSRDRSPALLMRQLQPQPLLTLITPEDGGRTANAQPTLYWYLYDQPKQMSSSTNDLEHHVNKTDESTHTTESQDCFVGQLRVILTEDQKDTTTIFQTKLTMKSGLSSFKLPIAASLQSSKSYRWEITLPAQQNELEEDVIVSGWIVYSPPESSLQKSLMRALTTRDRAKIYAEAGYWFEAIDGYTRWLKINPKDLKTRNARNEILKSGFATNQNLDIDAFIGLLNTDATKSSVK</sequence>
<keyword evidence="3" id="KW-1185">Reference proteome</keyword>
<reference evidence="2 3" key="1">
    <citation type="submission" date="2020-03" db="EMBL/GenBank/DDBJ databases">
        <title>Draft Genome Sequence of 2-Methylisoborneol Producing Pseudanabaena yagii Strain GIHE-NHR1 Isolated from North Han River in South Korea.</title>
        <authorList>
            <person name="Jeong J."/>
        </authorList>
    </citation>
    <scope>NUCLEOTIDE SEQUENCE [LARGE SCALE GENOMIC DNA]</scope>
    <source>
        <strain evidence="2 3">GIHE-NHR1</strain>
    </source>
</reference>
<evidence type="ECO:0000313" key="2">
    <source>
        <dbReference type="EMBL" id="NMF59988.1"/>
    </source>
</evidence>
<dbReference type="Proteomes" id="UP000738376">
    <property type="component" value="Unassembled WGS sequence"/>
</dbReference>
<feature type="region of interest" description="Disordered" evidence="1">
    <location>
        <begin position="68"/>
        <end position="107"/>
    </location>
</feature>
<organism evidence="2 3">
    <name type="scientific">Pseudanabaena yagii GIHE-NHR1</name>
    <dbReference type="NCBI Taxonomy" id="2722753"/>
    <lineage>
        <taxon>Bacteria</taxon>
        <taxon>Bacillati</taxon>
        <taxon>Cyanobacteriota</taxon>
        <taxon>Cyanophyceae</taxon>
        <taxon>Pseudanabaenales</taxon>
        <taxon>Pseudanabaenaceae</taxon>
        <taxon>Pseudanabaena</taxon>
        <taxon>Pseudanabaena yagii</taxon>
    </lineage>
</organism>
<name>A0ABX1LUZ2_9CYAN</name>
<dbReference type="InterPro" id="IPR010328">
    <property type="entry name" value="DUF928"/>
</dbReference>
<evidence type="ECO:0000313" key="3">
    <source>
        <dbReference type="Proteomes" id="UP000738376"/>
    </source>
</evidence>
<dbReference type="RefSeq" id="WP_169364952.1">
    <property type="nucleotide sequence ID" value="NZ_JAAVJL010000002.1"/>
</dbReference>
<comment type="caution">
    <text evidence="2">The sequence shown here is derived from an EMBL/GenBank/DDBJ whole genome shotgun (WGS) entry which is preliminary data.</text>
</comment>
<dbReference type="Pfam" id="PF06051">
    <property type="entry name" value="DUF928"/>
    <property type="match status" value="1"/>
</dbReference>
<dbReference type="EMBL" id="JAAVJL010000002">
    <property type="protein sequence ID" value="NMF59988.1"/>
    <property type="molecule type" value="Genomic_DNA"/>
</dbReference>